<feature type="domain" description="DUF11" evidence="1">
    <location>
        <begin position="535"/>
        <end position="654"/>
    </location>
</feature>
<evidence type="ECO:0000259" key="1">
    <source>
        <dbReference type="Pfam" id="PF01345"/>
    </source>
</evidence>
<protein>
    <submittedName>
        <fullName evidence="2">Conserved repeat domain</fullName>
    </submittedName>
</protein>
<accession>A7NGL2</accession>
<feature type="domain" description="DUF11" evidence="1">
    <location>
        <begin position="664"/>
        <end position="781"/>
    </location>
</feature>
<dbReference type="PANTHER" id="PTHR35279:SF1">
    <property type="entry name" value="ARABINANASE_LEVANSUCRASE_INVERTASE"/>
    <property type="match status" value="1"/>
</dbReference>
<dbReference type="InterPro" id="IPR001434">
    <property type="entry name" value="OmcB-like_DUF11"/>
</dbReference>
<dbReference type="OrthoDB" id="135806at2"/>
<sequence length="1059" mass="109650">MRRNIAVLWLLGFLGGLLVFAPPTGRTPVAHATVPNEQNWTVTPGTCDPSFQGAVFAAWNPASGNPNCGVFTSGAPSLNQFDTGQVFPPNVLRDEASVTAPCENGRTAGLCYRMWYVGTRSGEPYRRIGYAVSPDGVSWYRVQGPHTGGSVFEGSGQPGSFDENGATTFHVIKDGGEYRMWYTGVNSSGTWRGFGYATSNNGITWTRQNDGLPVLTRRLGSGLFDDDRIIGPFVLIDEASATAPCESGRANGRCFRMWYEGFRADNNFYIGHALSPDGINWTIVNGPDELGSVLSNSGGFTAFDSNDVGLTAVIKDGAIYRMWYQAKDYNTPDTFRIGHVTSVNGVNWVRPDPNDPAFYGGLDTINLPGTNDDVWVVRLLKEDLTYRMWYATAGTPNSTRFGLVEMTQGVPITPTVRRSGDEFRIEFNTQRTIPVSGSVLITLPPGVSLDQFSVIELQGFEPGAVLARERGAITDAYSGFSARDALLLRLPNGAVPGPKVIRFSLGAEAPNPAYLLLQTFDTHKVLERARVNLGDLRITQSVGTVVAGASVVYTVTVSNVGPNAVSNALLNSVFPTQLTGITWTCAPSGGASCAPGSGSGNWSSKPLDLPSGSSVTFTVTGNLPPAETGNLTDTVSVSTPAVLNELTPGDNVSTLVTPIEVRGDLSITRASNPVVPQAGQPITYTLTVANSGPSTVVGANVVNMFPISVTNVIWNCSATSGSVCPAPGSGNMSAAVTLAPGGIATFTATGMVSPSAVVMPPHSAMVTVPGNVTDPNPDNNVFTDGGGLGRSADLAISKAVAPATVVPGLPVTYTITVTNTGAADADGATVLDLFPPTITNVTWTCSGAAGAGCAQASGSGDLMVTLSSFPVGGSATITMTGIVAAQATGNLINTAQVLPPVGVEDPAFANNSASISSVLQPRTDLSIAQTTPSHAVVGQTITYTITVQNNGPSVAAGARVSTTTPAHVVVTGWVCAASAGSQCGAASGAAPVDDVVTLAPGGAITYTVTGTVFNRAVGQLPFSGAVVAPASAEDPVLTNNQAQSSTQALYVVTLPVVVR</sequence>
<dbReference type="STRING" id="383372.Rcas_0471"/>
<dbReference type="InterPro" id="IPR013783">
    <property type="entry name" value="Ig-like_fold"/>
</dbReference>
<keyword evidence="3" id="KW-1185">Reference proteome</keyword>
<proteinExistence type="predicted"/>
<evidence type="ECO:0000313" key="2">
    <source>
        <dbReference type="EMBL" id="ABU56602.1"/>
    </source>
</evidence>
<dbReference type="Gene3D" id="2.115.10.20">
    <property type="entry name" value="Glycosyl hydrolase domain, family 43"/>
    <property type="match status" value="2"/>
</dbReference>
<dbReference type="NCBIfam" id="TIGR01451">
    <property type="entry name" value="B_ant_repeat"/>
    <property type="match status" value="4"/>
</dbReference>
<dbReference type="KEGG" id="rca:Rcas_0471"/>
<dbReference type="InterPro" id="IPR023296">
    <property type="entry name" value="Glyco_hydro_beta-prop_sf"/>
</dbReference>
<dbReference type="Gene3D" id="2.60.40.10">
    <property type="entry name" value="Immunoglobulins"/>
    <property type="match status" value="4"/>
</dbReference>
<dbReference type="eggNOG" id="COG3210">
    <property type="taxonomic scope" value="Bacteria"/>
</dbReference>
<dbReference type="InterPro" id="IPR047589">
    <property type="entry name" value="DUF11_rpt"/>
</dbReference>
<dbReference type="EMBL" id="CP000804">
    <property type="protein sequence ID" value="ABU56602.1"/>
    <property type="molecule type" value="Genomic_DNA"/>
</dbReference>
<dbReference type="Proteomes" id="UP000000263">
    <property type="component" value="Chromosome"/>
</dbReference>
<feature type="domain" description="DUF11" evidence="1">
    <location>
        <begin position="793"/>
        <end position="915"/>
    </location>
</feature>
<dbReference type="HOGENOM" id="CLU_005945_0_0_0"/>
<dbReference type="PANTHER" id="PTHR35279">
    <property type="match status" value="1"/>
</dbReference>
<gene>
    <name evidence="2" type="ordered locus">Rcas_0471</name>
</gene>
<name>A7NGL2_ROSCS</name>
<dbReference type="AlphaFoldDB" id="A7NGL2"/>
<feature type="domain" description="DUF11" evidence="1">
    <location>
        <begin position="924"/>
        <end position="1045"/>
    </location>
</feature>
<dbReference type="Pfam" id="PF01345">
    <property type="entry name" value="DUF11"/>
    <property type="match status" value="4"/>
</dbReference>
<reference evidence="2 3" key="1">
    <citation type="submission" date="2007-08" db="EMBL/GenBank/DDBJ databases">
        <title>Complete sequence of Roseiflexus castenholzii DSM 13941.</title>
        <authorList>
            <consortium name="US DOE Joint Genome Institute"/>
            <person name="Copeland A."/>
            <person name="Lucas S."/>
            <person name="Lapidus A."/>
            <person name="Barry K."/>
            <person name="Glavina del Rio T."/>
            <person name="Dalin E."/>
            <person name="Tice H."/>
            <person name="Pitluck S."/>
            <person name="Thompson L.S."/>
            <person name="Brettin T."/>
            <person name="Bruce D."/>
            <person name="Detter J.C."/>
            <person name="Han C."/>
            <person name="Tapia R."/>
            <person name="Schmutz J."/>
            <person name="Larimer F."/>
            <person name="Land M."/>
            <person name="Hauser L."/>
            <person name="Kyrpides N."/>
            <person name="Mikhailova N."/>
            <person name="Bryant D.A."/>
            <person name="Hanada S."/>
            <person name="Tsukatani Y."/>
            <person name="Richardson P."/>
        </authorList>
    </citation>
    <scope>NUCLEOTIDE SEQUENCE [LARGE SCALE GENOMIC DNA]</scope>
    <source>
        <strain evidence="3">DSM 13941 / HLO8</strain>
    </source>
</reference>
<evidence type="ECO:0000313" key="3">
    <source>
        <dbReference type="Proteomes" id="UP000000263"/>
    </source>
</evidence>
<dbReference type="RefSeq" id="WP_011998005.1">
    <property type="nucleotide sequence ID" value="NC_009767.1"/>
</dbReference>
<organism evidence="2 3">
    <name type="scientific">Roseiflexus castenholzii (strain DSM 13941 / HLO8)</name>
    <dbReference type="NCBI Taxonomy" id="383372"/>
    <lineage>
        <taxon>Bacteria</taxon>
        <taxon>Bacillati</taxon>
        <taxon>Chloroflexota</taxon>
        <taxon>Chloroflexia</taxon>
        <taxon>Chloroflexales</taxon>
        <taxon>Roseiflexineae</taxon>
        <taxon>Roseiflexaceae</taxon>
        <taxon>Roseiflexus</taxon>
    </lineage>
</organism>
<dbReference type="SUPFAM" id="SSF75005">
    <property type="entry name" value="Arabinanase/levansucrase/invertase"/>
    <property type="match status" value="1"/>
</dbReference>